<accession>A0A417YS15</accession>
<name>A0A417YS15_9BACI</name>
<dbReference type="PANTHER" id="PTHR34386:SF1">
    <property type="entry name" value="GLUTAREDOXIN-LIKE PROTEIN NRDH"/>
    <property type="match status" value="1"/>
</dbReference>
<dbReference type="SUPFAM" id="SSF52833">
    <property type="entry name" value="Thioredoxin-like"/>
    <property type="match status" value="1"/>
</dbReference>
<proteinExistence type="predicted"/>
<keyword evidence="3" id="KW-1185">Reference proteome</keyword>
<dbReference type="RefSeq" id="WP_118921811.1">
    <property type="nucleotide sequence ID" value="NZ_QWEG01000009.1"/>
</dbReference>
<gene>
    <name evidence="2" type="ORF">D1B31_15060</name>
</gene>
<comment type="caution">
    <text evidence="2">The sequence shown here is derived from an EMBL/GenBank/DDBJ whole genome shotgun (WGS) entry which is preliminary data.</text>
</comment>
<dbReference type="EMBL" id="QWEG01000009">
    <property type="protein sequence ID" value="RHW38094.1"/>
    <property type="molecule type" value="Genomic_DNA"/>
</dbReference>
<dbReference type="Gene3D" id="3.40.30.10">
    <property type="entry name" value="Glutaredoxin"/>
    <property type="match status" value="1"/>
</dbReference>
<dbReference type="Pfam" id="PF00462">
    <property type="entry name" value="Glutaredoxin"/>
    <property type="match status" value="1"/>
</dbReference>
<organism evidence="2 3">
    <name type="scientific">Neobacillus notoginsengisoli</name>
    <dbReference type="NCBI Taxonomy" id="1578198"/>
    <lineage>
        <taxon>Bacteria</taxon>
        <taxon>Bacillati</taxon>
        <taxon>Bacillota</taxon>
        <taxon>Bacilli</taxon>
        <taxon>Bacillales</taxon>
        <taxon>Bacillaceae</taxon>
        <taxon>Neobacillus</taxon>
    </lineage>
</organism>
<dbReference type="Proteomes" id="UP000284416">
    <property type="component" value="Unassembled WGS sequence"/>
</dbReference>
<dbReference type="GO" id="GO:0009055">
    <property type="term" value="F:electron transfer activity"/>
    <property type="evidence" value="ECO:0007669"/>
    <property type="project" value="TreeGrafter"/>
</dbReference>
<evidence type="ECO:0000259" key="1">
    <source>
        <dbReference type="Pfam" id="PF00462"/>
    </source>
</evidence>
<evidence type="ECO:0000313" key="2">
    <source>
        <dbReference type="EMBL" id="RHW38094.1"/>
    </source>
</evidence>
<dbReference type="InterPro" id="IPR051548">
    <property type="entry name" value="Grx-like_ET"/>
</dbReference>
<reference evidence="2 3" key="1">
    <citation type="journal article" date="2017" name="Int. J. Syst. Evol. Microbiol.">
        <title>Bacillus notoginsengisoli sp. nov., a novel bacterium isolated from the rhizosphere of Panax notoginseng.</title>
        <authorList>
            <person name="Zhang M.Y."/>
            <person name="Cheng J."/>
            <person name="Cai Y."/>
            <person name="Zhang T.Y."/>
            <person name="Wu Y.Y."/>
            <person name="Manikprabhu D."/>
            <person name="Li W.J."/>
            <person name="Zhang Y.X."/>
        </authorList>
    </citation>
    <scope>NUCLEOTIDE SEQUENCE [LARGE SCALE GENOMIC DNA]</scope>
    <source>
        <strain evidence="2 3">JCM 30743</strain>
    </source>
</reference>
<dbReference type="InterPro" id="IPR002109">
    <property type="entry name" value="Glutaredoxin"/>
</dbReference>
<dbReference type="CDD" id="cd02976">
    <property type="entry name" value="NrdH"/>
    <property type="match status" value="1"/>
</dbReference>
<dbReference type="GO" id="GO:0045454">
    <property type="term" value="P:cell redox homeostasis"/>
    <property type="evidence" value="ECO:0007669"/>
    <property type="project" value="TreeGrafter"/>
</dbReference>
<dbReference type="AlphaFoldDB" id="A0A417YS15"/>
<dbReference type="InterPro" id="IPR036249">
    <property type="entry name" value="Thioredoxin-like_sf"/>
</dbReference>
<dbReference type="PANTHER" id="PTHR34386">
    <property type="entry name" value="GLUTAREDOXIN"/>
    <property type="match status" value="1"/>
</dbReference>
<sequence>MEEKVIVYTTNDCIECTMVKSVLKEEGIPFETRDISVDAGFQKEVERYGYLGVPVTVFSGKAVKGFTNDLKEIIALAKTKAI</sequence>
<feature type="domain" description="Glutaredoxin" evidence="1">
    <location>
        <begin position="5"/>
        <end position="62"/>
    </location>
</feature>
<dbReference type="PROSITE" id="PS51354">
    <property type="entry name" value="GLUTAREDOXIN_2"/>
    <property type="match status" value="1"/>
</dbReference>
<dbReference type="OrthoDB" id="9795531at2"/>
<evidence type="ECO:0000313" key="3">
    <source>
        <dbReference type="Proteomes" id="UP000284416"/>
    </source>
</evidence>
<protein>
    <submittedName>
        <fullName evidence="2">Glutaredoxin family protein</fullName>
    </submittedName>
</protein>